<gene>
    <name evidence="1" type="ORF">DCS_02040</name>
</gene>
<dbReference type="GeneID" id="63714683"/>
<evidence type="ECO:0000313" key="1">
    <source>
        <dbReference type="EMBL" id="KYK60901.1"/>
    </source>
</evidence>
<name>A0A151GV03_DRECN</name>
<comment type="caution">
    <text evidence="1">The sequence shown here is derived from an EMBL/GenBank/DDBJ whole genome shotgun (WGS) entry which is preliminary data.</text>
</comment>
<protein>
    <submittedName>
        <fullName evidence="1">Uncharacterized protein</fullName>
    </submittedName>
</protein>
<dbReference type="AlphaFoldDB" id="A0A151GV03"/>
<dbReference type="InParanoid" id="A0A151GV03"/>
<reference evidence="1 2" key="1">
    <citation type="journal article" date="2016" name="Sci. Rep.">
        <title>Insights into Adaptations to a Near-Obligate Nematode Endoparasitic Lifestyle from the Finished Genome of Drechmeria coniospora.</title>
        <authorList>
            <person name="Zhang L."/>
            <person name="Zhou Z."/>
            <person name="Guo Q."/>
            <person name="Fokkens L."/>
            <person name="Miskei M."/>
            <person name="Pocsi I."/>
            <person name="Zhang W."/>
            <person name="Chen M."/>
            <person name="Wang L."/>
            <person name="Sun Y."/>
            <person name="Donzelli B.G."/>
            <person name="Gibson D.M."/>
            <person name="Nelson D.R."/>
            <person name="Luo J.G."/>
            <person name="Rep M."/>
            <person name="Liu H."/>
            <person name="Yang S."/>
            <person name="Wang J."/>
            <person name="Krasnoff S.B."/>
            <person name="Xu Y."/>
            <person name="Molnar I."/>
            <person name="Lin M."/>
        </authorList>
    </citation>
    <scope>NUCLEOTIDE SEQUENCE [LARGE SCALE GENOMIC DNA]</scope>
    <source>
        <strain evidence="1 2">ARSEF 6962</strain>
    </source>
</reference>
<accession>A0A151GV03</accession>
<proteinExistence type="predicted"/>
<dbReference type="Proteomes" id="UP000076580">
    <property type="component" value="Chromosome 01"/>
</dbReference>
<keyword evidence="2" id="KW-1185">Reference proteome</keyword>
<organism evidence="1 2">
    <name type="scientific">Drechmeria coniospora</name>
    <name type="common">Nematophagous fungus</name>
    <name type="synonym">Meria coniospora</name>
    <dbReference type="NCBI Taxonomy" id="98403"/>
    <lineage>
        <taxon>Eukaryota</taxon>
        <taxon>Fungi</taxon>
        <taxon>Dikarya</taxon>
        <taxon>Ascomycota</taxon>
        <taxon>Pezizomycotina</taxon>
        <taxon>Sordariomycetes</taxon>
        <taxon>Hypocreomycetidae</taxon>
        <taxon>Hypocreales</taxon>
        <taxon>Ophiocordycipitaceae</taxon>
        <taxon>Drechmeria</taxon>
    </lineage>
</organism>
<dbReference type="EMBL" id="LAYC01000001">
    <property type="protein sequence ID" value="KYK60901.1"/>
    <property type="molecule type" value="Genomic_DNA"/>
</dbReference>
<evidence type="ECO:0000313" key="2">
    <source>
        <dbReference type="Proteomes" id="UP000076580"/>
    </source>
</evidence>
<dbReference type="RefSeq" id="XP_040660253.1">
    <property type="nucleotide sequence ID" value="XM_040799370.1"/>
</dbReference>
<sequence>MKFTNALLFTTLASADAIHRRHEEASGSNKMLEVDESGTRLPLHKAGSEISVKAAPQPEMVVDESGTLLPPDEPGREIIFVEPASQREIATVDESGTLLPPDAPSIRSRITAIRIEIQRFNSTIMSPSLRFHLIITTTGQFESRLETRANALLKTVAGEIIAGEPKEIIAGEPKEIIKLYRAFASDCLMLESSIRDYVVPWRPTVEQYGRCLQMETTIQSIQARLLRVSKYIAASLAQEQQDVSLPQYLNDAVAEFSEGRCVKRTKALP</sequence>